<feature type="transmembrane region" description="Helical" evidence="1">
    <location>
        <begin position="219"/>
        <end position="237"/>
    </location>
</feature>
<sequence>MEIIDDNNLREMEVALEKEARAYQGMGIKLLAIAGALFGSLFTVGFIFSFFTNSSAASIIIGLVTLGVAIYTDKKADSTVVDTICMVGYIAACVMVGYGINKAFGNDNLTTLILLTIALMVVRFTTSYMLNFISVLIVAAALFAFININNAYYLVHALVAAIALTYSLFNLYEAKLLASGPKINSVYNSWLNALLCSFLALLTYIAIDSLMGKHLRYEWISSAAIIGIYLFFLNKVIRYLEIEEKNNRLLIYSGSLLIMLMAVFSPAICGALLILLISFHTGRRLGLILGVIALIYFTGQFYYNLHYTLLVKSMIMFGTGIMFLAAWLILKKTLKRYEQG</sequence>
<evidence type="ECO:0000313" key="3">
    <source>
        <dbReference type="EMBL" id="TCD02497.1"/>
    </source>
</evidence>
<proteinExistence type="predicted"/>
<keyword evidence="1" id="KW-0812">Transmembrane</keyword>
<feature type="transmembrane region" description="Helical" evidence="1">
    <location>
        <begin position="79"/>
        <end position="100"/>
    </location>
</feature>
<name>A0A4V2MLK8_9SPHI</name>
<accession>A0A4V2MLK8</accession>
<dbReference type="OrthoDB" id="674818at2"/>
<protein>
    <submittedName>
        <fullName evidence="3">DUF4401 domain-containing protein</fullName>
    </submittedName>
</protein>
<dbReference type="EMBL" id="SJSL01000001">
    <property type="protein sequence ID" value="TCD02497.1"/>
    <property type="molecule type" value="Genomic_DNA"/>
</dbReference>
<feature type="transmembrane region" description="Helical" evidence="1">
    <location>
        <begin position="249"/>
        <end position="278"/>
    </location>
</feature>
<dbReference type="AlphaFoldDB" id="A0A4V2MLK8"/>
<feature type="domain" description="DUF4401" evidence="2">
    <location>
        <begin position="28"/>
        <end position="332"/>
    </location>
</feature>
<feature type="transmembrane region" description="Helical" evidence="1">
    <location>
        <begin position="112"/>
        <end position="145"/>
    </location>
</feature>
<keyword evidence="1" id="KW-0472">Membrane</keyword>
<dbReference type="Pfam" id="PF14351">
    <property type="entry name" value="DUF4401"/>
    <property type="match status" value="1"/>
</dbReference>
<evidence type="ECO:0000259" key="2">
    <source>
        <dbReference type="Pfam" id="PF14351"/>
    </source>
</evidence>
<reference evidence="3 4" key="1">
    <citation type="submission" date="2019-02" db="EMBL/GenBank/DDBJ databases">
        <title>Pedobacter sp. RP-1-14 sp. nov., isolated from Arctic soil.</title>
        <authorList>
            <person name="Dahal R.H."/>
        </authorList>
    </citation>
    <scope>NUCLEOTIDE SEQUENCE [LARGE SCALE GENOMIC DNA]</scope>
    <source>
        <strain evidence="3 4">RP-1-14</strain>
    </source>
</reference>
<feature type="transmembrane region" description="Helical" evidence="1">
    <location>
        <begin position="309"/>
        <end position="330"/>
    </location>
</feature>
<dbReference type="RefSeq" id="WP_131592092.1">
    <property type="nucleotide sequence ID" value="NZ_SJSL01000001.1"/>
</dbReference>
<evidence type="ECO:0000313" key="4">
    <source>
        <dbReference type="Proteomes" id="UP000293347"/>
    </source>
</evidence>
<dbReference type="Proteomes" id="UP000293347">
    <property type="component" value="Unassembled WGS sequence"/>
</dbReference>
<evidence type="ECO:0000256" key="1">
    <source>
        <dbReference type="SAM" id="Phobius"/>
    </source>
</evidence>
<feature type="transmembrane region" description="Helical" evidence="1">
    <location>
        <begin position="56"/>
        <end position="72"/>
    </location>
</feature>
<feature type="transmembrane region" description="Helical" evidence="1">
    <location>
        <begin position="285"/>
        <end position="303"/>
    </location>
</feature>
<dbReference type="InterPro" id="IPR025513">
    <property type="entry name" value="DUF4401"/>
</dbReference>
<feature type="transmembrane region" description="Helical" evidence="1">
    <location>
        <begin position="30"/>
        <end position="50"/>
    </location>
</feature>
<feature type="transmembrane region" description="Helical" evidence="1">
    <location>
        <begin position="189"/>
        <end position="207"/>
    </location>
</feature>
<feature type="transmembrane region" description="Helical" evidence="1">
    <location>
        <begin position="152"/>
        <end position="169"/>
    </location>
</feature>
<organism evidence="3 4">
    <name type="scientific">Pedobacter psychroterrae</name>
    <dbReference type="NCBI Taxonomy" id="2530453"/>
    <lineage>
        <taxon>Bacteria</taxon>
        <taxon>Pseudomonadati</taxon>
        <taxon>Bacteroidota</taxon>
        <taxon>Sphingobacteriia</taxon>
        <taxon>Sphingobacteriales</taxon>
        <taxon>Sphingobacteriaceae</taxon>
        <taxon>Pedobacter</taxon>
    </lineage>
</organism>
<keyword evidence="1" id="KW-1133">Transmembrane helix</keyword>
<keyword evidence="4" id="KW-1185">Reference proteome</keyword>
<comment type="caution">
    <text evidence="3">The sequence shown here is derived from an EMBL/GenBank/DDBJ whole genome shotgun (WGS) entry which is preliminary data.</text>
</comment>
<gene>
    <name evidence="3" type="ORF">EZ437_00475</name>
</gene>